<dbReference type="EMBL" id="CADCVJ010000229">
    <property type="protein sequence ID" value="CAA9494885.1"/>
    <property type="molecule type" value="Genomic_DNA"/>
</dbReference>
<dbReference type="PANTHER" id="PTHR37488:SF2">
    <property type="entry name" value="DUF1275 DOMAIN-CONTAINING PROTEIN"/>
    <property type="match status" value="1"/>
</dbReference>
<feature type="transmembrane region" description="Helical" evidence="1">
    <location>
        <begin position="43"/>
        <end position="63"/>
    </location>
</feature>
<accession>A0A6J4SC26</accession>
<dbReference type="AlphaFoldDB" id="A0A6J4SC26"/>
<proteinExistence type="predicted"/>
<organism evidence="2">
    <name type="scientific">uncultured Solirubrobacteraceae bacterium</name>
    <dbReference type="NCBI Taxonomy" id="1162706"/>
    <lineage>
        <taxon>Bacteria</taxon>
        <taxon>Bacillati</taxon>
        <taxon>Actinomycetota</taxon>
        <taxon>Thermoleophilia</taxon>
        <taxon>Solirubrobacterales</taxon>
        <taxon>Solirubrobacteraceae</taxon>
        <taxon>environmental samples</taxon>
    </lineage>
</organism>
<sequence>MKRGRLRPSRTSWRSAVADDEYAGRLRVGWSGADDPPRRELPLVLLLLTFTTGLLDAVSYLGLGRVFSGIQTGNLVVLGFALAGTPGFSIAGPALSLAAFFAGAALGGRLANRLSRIHRRWLALALLVEALLVGLGALAAMGLPLEALGDWRTYAIIALLAGAMGLRSATIRRLAAPEVTTTVLTSTITSLATDAGTLSAAPGRQAWQLTTIAIRLLGAVAGAVLLRSSLILPLAVVTGLIVTAAAAYVTPVLLRAIRGRIRRWRRRRGDGAPPVTGNPAG</sequence>
<reference evidence="2" key="1">
    <citation type="submission" date="2020-02" db="EMBL/GenBank/DDBJ databases">
        <authorList>
            <person name="Meier V. D."/>
        </authorList>
    </citation>
    <scope>NUCLEOTIDE SEQUENCE</scope>
    <source>
        <strain evidence="2">AVDCRST_MAG38</strain>
    </source>
</reference>
<evidence type="ECO:0008006" key="3">
    <source>
        <dbReference type="Google" id="ProtNLM"/>
    </source>
</evidence>
<protein>
    <recommendedName>
        <fullName evidence="3">DUF1275 domain-containing protein</fullName>
    </recommendedName>
</protein>
<gene>
    <name evidence="2" type="ORF">AVDCRST_MAG38-2862</name>
</gene>
<dbReference type="PANTHER" id="PTHR37488">
    <property type="entry name" value="DUF1275 DOMAIN-CONTAINING PROTEIN"/>
    <property type="match status" value="1"/>
</dbReference>
<name>A0A6J4SC26_9ACTN</name>
<keyword evidence="1" id="KW-0472">Membrane</keyword>
<evidence type="ECO:0000256" key="1">
    <source>
        <dbReference type="SAM" id="Phobius"/>
    </source>
</evidence>
<feature type="transmembrane region" description="Helical" evidence="1">
    <location>
        <begin position="231"/>
        <end position="257"/>
    </location>
</feature>
<evidence type="ECO:0000313" key="2">
    <source>
        <dbReference type="EMBL" id="CAA9494885.1"/>
    </source>
</evidence>
<feature type="transmembrane region" description="Helical" evidence="1">
    <location>
        <begin position="151"/>
        <end position="169"/>
    </location>
</feature>
<feature type="transmembrane region" description="Helical" evidence="1">
    <location>
        <begin position="121"/>
        <end position="145"/>
    </location>
</feature>
<dbReference type="InterPro" id="IPR010699">
    <property type="entry name" value="DUF1275"/>
</dbReference>
<keyword evidence="1" id="KW-1133">Transmembrane helix</keyword>
<feature type="transmembrane region" description="Helical" evidence="1">
    <location>
        <begin position="75"/>
        <end position="101"/>
    </location>
</feature>
<feature type="transmembrane region" description="Helical" evidence="1">
    <location>
        <begin position="206"/>
        <end position="225"/>
    </location>
</feature>
<keyword evidence="1" id="KW-0812">Transmembrane</keyword>
<dbReference type="Pfam" id="PF06912">
    <property type="entry name" value="DUF1275"/>
    <property type="match status" value="1"/>
</dbReference>